<protein>
    <submittedName>
        <fullName evidence="2">Uncharacterized protein</fullName>
    </submittedName>
</protein>
<dbReference type="AlphaFoldDB" id="A0A0U0UBQ2"/>
<evidence type="ECO:0000313" key="5">
    <source>
        <dbReference type="Proteomes" id="UP000039021"/>
    </source>
</evidence>
<dbReference type="Proteomes" id="UP000039021">
    <property type="component" value="Unassembled WGS sequence"/>
</dbReference>
<feature type="compositionally biased region" description="Basic and acidic residues" evidence="1">
    <location>
        <begin position="12"/>
        <end position="26"/>
    </location>
</feature>
<evidence type="ECO:0000313" key="2">
    <source>
        <dbReference type="EMBL" id="COW30274.1"/>
    </source>
</evidence>
<proteinExistence type="predicted"/>
<dbReference type="EMBL" id="CSBK01001652">
    <property type="protein sequence ID" value="COY96988.1"/>
    <property type="molecule type" value="Genomic_DNA"/>
</dbReference>
<dbReference type="EMBL" id="CSAE01000442">
    <property type="protein sequence ID" value="COW30274.1"/>
    <property type="molecule type" value="Genomic_DNA"/>
</dbReference>
<evidence type="ECO:0000313" key="4">
    <source>
        <dbReference type="Proteomes" id="UP000038802"/>
    </source>
</evidence>
<accession>A0A0U0UBQ2</accession>
<gene>
    <name evidence="2" type="ORF">ERS007703_03329</name>
    <name evidence="3" type="ORF">ERS007739_03256</name>
</gene>
<evidence type="ECO:0000256" key="1">
    <source>
        <dbReference type="SAM" id="MobiDB-lite"/>
    </source>
</evidence>
<reference evidence="2" key="3">
    <citation type="submission" date="2015-03" db="EMBL/GenBank/DDBJ databases">
        <authorList>
            <person name="Murphy D."/>
        </authorList>
    </citation>
    <scope>NUCLEOTIDE SEQUENCE [LARGE SCALE GENOMIC DNA]</scope>
    <source>
        <strain evidence="2">K00500041</strain>
    </source>
</reference>
<organism evidence="2 4">
    <name type="scientific">Mycobacterium tuberculosis</name>
    <dbReference type="NCBI Taxonomy" id="1773"/>
    <lineage>
        <taxon>Bacteria</taxon>
        <taxon>Bacillati</taxon>
        <taxon>Actinomycetota</taxon>
        <taxon>Actinomycetes</taxon>
        <taxon>Mycobacteriales</taxon>
        <taxon>Mycobacteriaceae</taxon>
        <taxon>Mycobacterium</taxon>
        <taxon>Mycobacterium tuberculosis complex</taxon>
    </lineage>
</organism>
<reference evidence="4 5" key="1">
    <citation type="submission" date="2015-03" db="EMBL/GenBank/DDBJ databases">
        <authorList>
            <consortium name="Pathogen Informatics"/>
        </authorList>
    </citation>
    <scope>NUCLEOTIDE SEQUENCE [LARGE SCALE GENOMIC DNA]</scope>
    <source>
        <strain evidence="4">K00500041</strain>
        <strain evidence="5">N09902308</strain>
    </source>
</reference>
<reference evidence="3" key="2">
    <citation type="submission" date="2015-03" db="EMBL/GenBank/DDBJ databases">
        <authorList>
            <consortium name="Pathogen Informatics"/>
            <person name="Murphy D."/>
        </authorList>
    </citation>
    <scope>NUCLEOTIDE SEQUENCE</scope>
    <source>
        <strain evidence="3">N09902308</strain>
    </source>
</reference>
<feature type="region of interest" description="Disordered" evidence="1">
    <location>
        <begin position="1"/>
        <end position="62"/>
    </location>
</feature>
<dbReference type="Proteomes" id="UP000038802">
    <property type="component" value="Unassembled WGS sequence"/>
</dbReference>
<evidence type="ECO:0000313" key="3">
    <source>
        <dbReference type="EMBL" id="COY96988.1"/>
    </source>
</evidence>
<name>A0A0U0UBQ2_MYCTX</name>
<sequence length="62" mass="6714">MVGSLSRVTGHRGGDDGKHSGDKQHNVPEPASVQPQRRRNHQRADRRNNPPACHLGGGDGVR</sequence>